<dbReference type="InterPro" id="IPR000524">
    <property type="entry name" value="Tscrpt_reg_HTH_GntR"/>
</dbReference>
<dbReference type="PANTHER" id="PTHR43537">
    <property type="entry name" value="TRANSCRIPTIONAL REGULATOR, GNTR FAMILY"/>
    <property type="match status" value="1"/>
</dbReference>
<dbReference type="InterPro" id="IPR036390">
    <property type="entry name" value="WH_DNA-bd_sf"/>
</dbReference>
<gene>
    <name evidence="5" type="ORF">MBOT_07540</name>
</gene>
<dbReference type="Gene3D" id="1.10.10.10">
    <property type="entry name" value="Winged helix-like DNA-binding domain superfamily/Winged helix DNA-binding domain"/>
    <property type="match status" value="1"/>
</dbReference>
<dbReference type="SMART" id="SM00345">
    <property type="entry name" value="HTH_GNTR"/>
    <property type="match status" value="1"/>
</dbReference>
<dbReference type="Gene3D" id="1.20.120.530">
    <property type="entry name" value="GntR ligand-binding domain-like"/>
    <property type="match status" value="1"/>
</dbReference>
<proteinExistence type="predicted"/>
<dbReference type="PANTHER" id="PTHR43537:SF44">
    <property type="entry name" value="GNTR FAMILY REGULATORY PROTEIN"/>
    <property type="match status" value="1"/>
</dbReference>
<dbReference type="Proteomes" id="UP000465361">
    <property type="component" value="Unassembled WGS sequence"/>
</dbReference>
<dbReference type="InterPro" id="IPR036388">
    <property type="entry name" value="WH-like_DNA-bd_sf"/>
</dbReference>
<dbReference type="EMBL" id="BLKW01000002">
    <property type="protein sequence ID" value="GFG73389.1"/>
    <property type="molecule type" value="Genomic_DNA"/>
</dbReference>
<dbReference type="AlphaFoldDB" id="A0A7I9XTP7"/>
<dbReference type="PRINTS" id="PR00035">
    <property type="entry name" value="HTHGNTR"/>
</dbReference>
<dbReference type="SMART" id="SM00895">
    <property type="entry name" value="FCD"/>
    <property type="match status" value="1"/>
</dbReference>
<dbReference type="CDD" id="cd07377">
    <property type="entry name" value="WHTH_GntR"/>
    <property type="match status" value="1"/>
</dbReference>
<accession>A0A7I9XTP7</accession>
<sequence>MNQSSPIRRPERQRLDEQIAASLADAILDGHFPPGSTLPPERELAEWLGVNRTSLRQGLARLQHMGLIEARQGSGNVVRDPQRLTHPAVVETLVRKLGPDFLTELLEIRTAFGALIGRLAAERSTLDDARALREALDAAQSADTSAARQAADLAFFGVLIHATRNRALGLLYRWVEQAFGGREHELTGAYDDADAVVAELRAISEAVTAGDAAAATAAVEAYLQASALRMVESYQRASGA</sequence>
<protein>
    <submittedName>
        <fullName evidence="5">Putative HTH-type transcriptional regulator</fullName>
    </submittedName>
</protein>
<keyword evidence="3" id="KW-0804">Transcription</keyword>
<dbReference type="RefSeq" id="WP_218033335.1">
    <property type="nucleotide sequence ID" value="NZ_BLKW01000002.1"/>
</dbReference>
<dbReference type="SUPFAM" id="SSF46785">
    <property type="entry name" value="Winged helix' DNA-binding domain"/>
    <property type="match status" value="1"/>
</dbReference>
<keyword evidence="2" id="KW-0238">DNA-binding</keyword>
<dbReference type="PROSITE" id="PS50949">
    <property type="entry name" value="HTH_GNTR"/>
    <property type="match status" value="1"/>
</dbReference>
<dbReference type="InterPro" id="IPR011711">
    <property type="entry name" value="GntR_C"/>
</dbReference>
<dbReference type="GO" id="GO:0003677">
    <property type="term" value="F:DNA binding"/>
    <property type="evidence" value="ECO:0007669"/>
    <property type="project" value="UniProtKB-KW"/>
</dbReference>
<keyword evidence="6" id="KW-1185">Reference proteome</keyword>
<feature type="domain" description="HTH gntR-type" evidence="4">
    <location>
        <begin position="13"/>
        <end position="81"/>
    </location>
</feature>
<evidence type="ECO:0000313" key="6">
    <source>
        <dbReference type="Proteomes" id="UP000465361"/>
    </source>
</evidence>
<dbReference type="SUPFAM" id="SSF48008">
    <property type="entry name" value="GntR ligand-binding domain-like"/>
    <property type="match status" value="1"/>
</dbReference>
<organism evidence="5 6">
    <name type="scientific">Mycobacterium botniense</name>
    <dbReference type="NCBI Taxonomy" id="84962"/>
    <lineage>
        <taxon>Bacteria</taxon>
        <taxon>Bacillati</taxon>
        <taxon>Actinomycetota</taxon>
        <taxon>Actinomycetes</taxon>
        <taxon>Mycobacteriales</taxon>
        <taxon>Mycobacteriaceae</taxon>
        <taxon>Mycobacterium</taxon>
    </lineage>
</organism>
<name>A0A7I9XTP7_9MYCO</name>
<dbReference type="Pfam" id="PF00392">
    <property type="entry name" value="GntR"/>
    <property type="match status" value="1"/>
</dbReference>
<evidence type="ECO:0000259" key="4">
    <source>
        <dbReference type="PROSITE" id="PS50949"/>
    </source>
</evidence>
<keyword evidence="1" id="KW-0805">Transcription regulation</keyword>
<dbReference type="Pfam" id="PF07729">
    <property type="entry name" value="FCD"/>
    <property type="match status" value="1"/>
</dbReference>
<evidence type="ECO:0000256" key="2">
    <source>
        <dbReference type="ARBA" id="ARBA00023125"/>
    </source>
</evidence>
<reference evidence="5 6" key="1">
    <citation type="journal article" date="2019" name="Emerg. Microbes Infect.">
        <title>Comprehensive subspecies identification of 175 nontuberculous mycobacteria species based on 7547 genomic profiles.</title>
        <authorList>
            <person name="Matsumoto Y."/>
            <person name="Kinjo T."/>
            <person name="Motooka D."/>
            <person name="Nabeya D."/>
            <person name="Jung N."/>
            <person name="Uechi K."/>
            <person name="Horii T."/>
            <person name="Iida T."/>
            <person name="Fujita J."/>
            <person name="Nakamura S."/>
        </authorList>
    </citation>
    <scope>NUCLEOTIDE SEQUENCE [LARGE SCALE GENOMIC DNA]</scope>
    <source>
        <strain evidence="5 6">JCM 17322</strain>
    </source>
</reference>
<comment type="caution">
    <text evidence="5">The sequence shown here is derived from an EMBL/GenBank/DDBJ whole genome shotgun (WGS) entry which is preliminary data.</text>
</comment>
<evidence type="ECO:0000313" key="5">
    <source>
        <dbReference type="EMBL" id="GFG73389.1"/>
    </source>
</evidence>
<dbReference type="GO" id="GO:0003700">
    <property type="term" value="F:DNA-binding transcription factor activity"/>
    <property type="evidence" value="ECO:0007669"/>
    <property type="project" value="InterPro"/>
</dbReference>
<evidence type="ECO:0000256" key="1">
    <source>
        <dbReference type="ARBA" id="ARBA00023015"/>
    </source>
</evidence>
<dbReference type="InterPro" id="IPR008920">
    <property type="entry name" value="TF_FadR/GntR_C"/>
</dbReference>
<evidence type="ECO:0000256" key="3">
    <source>
        <dbReference type="ARBA" id="ARBA00023163"/>
    </source>
</evidence>